<dbReference type="InterPro" id="IPR050570">
    <property type="entry name" value="Cell_wall_metabolism_enzyme"/>
</dbReference>
<organism evidence="4">
    <name type="scientific">uncultured Thermomicrobiales bacterium</name>
    <dbReference type="NCBI Taxonomy" id="1645740"/>
    <lineage>
        <taxon>Bacteria</taxon>
        <taxon>Pseudomonadati</taxon>
        <taxon>Thermomicrobiota</taxon>
        <taxon>Thermomicrobia</taxon>
        <taxon>Thermomicrobiales</taxon>
        <taxon>environmental samples</taxon>
    </lineage>
</organism>
<keyword evidence="2" id="KW-0732">Signal</keyword>
<reference evidence="4" key="1">
    <citation type="submission" date="2020-02" db="EMBL/GenBank/DDBJ databases">
        <authorList>
            <person name="Meier V. D."/>
        </authorList>
    </citation>
    <scope>NUCLEOTIDE SEQUENCE</scope>
    <source>
        <strain evidence="4">AVDCRST_MAG73</strain>
    </source>
</reference>
<feature type="domain" description="SH3b" evidence="3">
    <location>
        <begin position="252"/>
        <end position="322"/>
    </location>
</feature>
<dbReference type="Pfam" id="PF08239">
    <property type="entry name" value="SH3_3"/>
    <property type="match status" value="1"/>
</dbReference>
<accession>A0A6J4U8F8</accession>
<protein>
    <recommendedName>
        <fullName evidence="3">SH3b domain-containing protein</fullName>
    </recommendedName>
</protein>
<gene>
    <name evidence="4" type="ORF">AVDCRST_MAG73-2175</name>
</gene>
<dbReference type="SMART" id="SM00287">
    <property type="entry name" value="SH3b"/>
    <property type="match status" value="3"/>
</dbReference>
<dbReference type="PANTHER" id="PTHR21666">
    <property type="entry name" value="PEPTIDASE-RELATED"/>
    <property type="match status" value="1"/>
</dbReference>
<proteinExistence type="predicted"/>
<feature type="region of interest" description="Disordered" evidence="1">
    <location>
        <begin position="328"/>
        <end position="349"/>
    </location>
</feature>
<evidence type="ECO:0000313" key="4">
    <source>
        <dbReference type="EMBL" id="CAA9543445.1"/>
    </source>
</evidence>
<dbReference type="Gene3D" id="2.70.70.10">
    <property type="entry name" value="Glucose Permease (Domain IIA)"/>
    <property type="match status" value="1"/>
</dbReference>
<dbReference type="InterPro" id="IPR003646">
    <property type="entry name" value="SH3-like_bac-type"/>
</dbReference>
<evidence type="ECO:0000256" key="1">
    <source>
        <dbReference type="SAM" id="MobiDB-lite"/>
    </source>
</evidence>
<feature type="domain" description="SH3b" evidence="3">
    <location>
        <begin position="29"/>
        <end position="102"/>
    </location>
</feature>
<dbReference type="SUPFAM" id="SSF51261">
    <property type="entry name" value="Duplicated hybrid motif"/>
    <property type="match status" value="1"/>
</dbReference>
<feature type="domain" description="SH3b" evidence="3">
    <location>
        <begin position="140"/>
        <end position="209"/>
    </location>
</feature>
<name>A0A6J4U8F8_9BACT</name>
<evidence type="ECO:0000259" key="3">
    <source>
        <dbReference type="SMART" id="SM00287"/>
    </source>
</evidence>
<feature type="compositionally biased region" description="Pro residues" evidence="1">
    <location>
        <begin position="338"/>
        <end position="349"/>
    </location>
</feature>
<dbReference type="GO" id="GO:0004222">
    <property type="term" value="F:metalloendopeptidase activity"/>
    <property type="evidence" value="ECO:0007669"/>
    <property type="project" value="TreeGrafter"/>
</dbReference>
<dbReference type="EMBL" id="CADCWE010000136">
    <property type="protein sequence ID" value="CAA9543445.1"/>
    <property type="molecule type" value="Genomic_DNA"/>
</dbReference>
<dbReference type="PANTHER" id="PTHR21666:SF270">
    <property type="entry name" value="MUREIN HYDROLASE ACTIVATOR ENVC"/>
    <property type="match status" value="1"/>
</dbReference>
<evidence type="ECO:0000256" key="2">
    <source>
        <dbReference type="SAM" id="SignalP"/>
    </source>
</evidence>
<dbReference type="InterPro" id="IPR011055">
    <property type="entry name" value="Dup_hybrid_motif"/>
</dbReference>
<dbReference type="InterPro" id="IPR016047">
    <property type="entry name" value="M23ase_b-sheet_dom"/>
</dbReference>
<sequence length="490" mass="49300">MPICILAVSLILGSVAWPGARIAAQGLDGATGLVTGSGDGVLLRAEPGFGAEVIGTAADGTVVGLRIAAIDTVLDPDGATRWWPVDLYGQEGWIAGYFLETGIPAADGTTGASGAEAESVAVAEEAPATVAPSDEEFAAGPVIVSSGDGANLRQDPWTGSEVLVTLAYGTPVDLRIAEADTVYAEGERWWPVASVGQTGWIAGSSLGLAGAVQVPVSDAAQVPADAPAVDPIPVDEAPAPAPSVVNDPVRFKGGDYVTSTDGDTVNIRVEAAVEASRVGQIPGGDVVQVMDGPYYDTSGTGWYLLTDGDVTGFSDGNLLTVAAQPEPPARAARAQAPAPTPTPIPAPVSPSGPTGAFINPVPGAVFTQAYGCSIYAFEPYEASLGCNFHNGIDLAADAYTGILAADGGTVVAAGWCDCGLGFYAEIDHGNGLSTVYGHMAEQPYVAVGQSVGQGAVIGPVGSTGLSTGPHVHFMLKVNGGTVDPLGYVAI</sequence>
<dbReference type="Pfam" id="PF01551">
    <property type="entry name" value="Peptidase_M23"/>
    <property type="match status" value="1"/>
</dbReference>
<feature type="signal peptide" evidence="2">
    <location>
        <begin position="1"/>
        <end position="23"/>
    </location>
</feature>
<dbReference type="CDD" id="cd12797">
    <property type="entry name" value="M23_peptidase"/>
    <property type="match status" value="1"/>
</dbReference>
<feature type="chain" id="PRO_5026789899" description="SH3b domain-containing protein" evidence="2">
    <location>
        <begin position="24"/>
        <end position="490"/>
    </location>
</feature>
<dbReference type="Gene3D" id="2.30.30.40">
    <property type="entry name" value="SH3 Domains"/>
    <property type="match status" value="2"/>
</dbReference>
<dbReference type="AlphaFoldDB" id="A0A6J4U8F8"/>